<dbReference type="Pfam" id="PF02592">
    <property type="entry name" value="Vut_1"/>
    <property type="match status" value="1"/>
</dbReference>
<dbReference type="InterPro" id="IPR003744">
    <property type="entry name" value="YhhQ"/>
</dbReference>
<dbReference type="SUPFAM" id="SSF81321">
    <property type="entry name" value="Family A G protein-coupled receptor-like"/>
    <property type="match status" value="1"/>
</dbReference>
<feature type="transmembrane region" description="Helical" evidence="1">
    <location>
        <begin position="182"/>
        <end position="203"/>
    </location>
</feature>
<keyword evidence="1" id="KW-1133">Transmembrane helix</keyword>
<evidence type="ECO:0000256" key="1">
    <source>
        <dbReference type="HAMAP-Rule" id="MF_02088"/>
    </source>
</evidence>
<keyword evidence="1" id="KW-0472">Membrane</keyword>
<dbReference type="EMBL" id="CP011770">
    <property type="protein sequence ID" value="AKM11821.1"/>
    <property type="molecule type" value="Genomic_DNA"/>
</dbReference>
<feature type="transmembrane region" description="Helical" evidence="1">
    <location>
        <begin position="34"/>
        <end position="56"/>
    </location>
</feature>
<comment type="subcellular location">
    <subcellularLocation>
        <location evidence="1">Cell inner membrane</location>
        <topology evidence="1">Multi-pass membrane protein</topology>
    </subcellularLocation>
</comment>
<protein>
    <recommendedName>
        <fullName evidence="1">Probable queuosine precursor transporter</fullName>
        <shortName evidence="1">Q precursor transporter</shortName>
    </recommendedName>
</protein>
<proteinExistence type="inferred from homology"/>
<dbReference type="AlphaFoldDB" id="A0A0G3XME6"/>
<evidence type="ECO:0000313" key="3">
    <source>
        <dbReference type="Proteomes" id="UP000035287"/>
    </source>
</evidence>
<keyword evidence="1" id="KW-1003">Cell membrane</keyword>
<sequence>MPKGLFAPGLFAIAIFYGGMCTFAGVLGNKQVALGPLAVEAGMFAFLTLVAMGGAIAEVYGKGTANKLVLWGFAPIFASILLSIFVLELPASPEMDPDRLNAIQTILGGTWRIWIAGPIAYGISQLLNVTVISAIREKFGGPIWLRAGIAGALSQAVDTVIFITVAFYGVFPIAPLMAGQMLAKVVLSLIAIPPLVSGLAALARKLDSRRRLRP</sequence>
<dbReference type="PATRIC" id="fig|1348774.3.peg.2707"/>
<keyword evidence="1" id="KW-0997">Cell inner membrane</keyword>
<dbReference type="GO" id="GO:0022857">
    <property type="term" value="F:transmembrane transporter activity"/>
    <property type="evidence" value="ECO:0007669"/>
    <property type="project" value="UniProtKB-UniRule"/>
</dbReference>
<dbReference type="STRING" id="1348774.AB433_12880"/>
<dbReference type="PANTHER" id="PTHR34300">
    <property type="entry name" value="QUEUOSINE PRECURSOR TRANSPORTER-RELATED"/>
    <property type="match status" value="1"/>
</dbReference>
<feature type="transmembrane region" description="Helical" evidence="1">
    <location>
        <begin position="68"/>
        <end position="91"/>
    </location>
</feature>
<keyword evidence="3" id="KW-1185">Reference proteome</keyword>
<evidence type="ECO:0000313" key="2">
    <source>
        <dbReference type="EMBL" id="AKM11821.1"/>
    </source>
</evidence>
<name>A0A0G3XME6_9SPHN</name>
<feature type="transmembrane region" description="Helical" evidence="1">
    <location>
        <begin position="111"/>
        <end position="135"/>
    </location>
</feature>
<comment type="similarity">
    <text evidence="1">Belongs to the vitamin uptake transporter (VUT/ECF) (TC 2.A.88) family. Q precursor transporter subfamily.</text>
</comment>
<gene>
    <name evidence="2" type="ORF">AB433_12880</name>
</gene>
<dbReference type="NCBIfam" id="TIGR00697">
    <property type="entry name" value="queuosine precursor transporter"/>
    <property type="match status" value="1"/>
</dbReference>
<dbReference type="KEGG" id="cna:AB433_12880"/>
<accession>A0A0G3XME6</accession>
<dbReference type="HAMAP" id="MF_02088">
    <property type="entry name" value="Q_prec_transport"/>
    <property type="match status" value="1"/>
</dbReference>
<keyword evidence="1" id="KW-0813">Transport</keyword>
<dbReference type="Proteomes" id="UP000035287">
    <property type="component" value="Chromosome"/>
</dbReference>
<feature type="transmembrane region" description="Helical" evidence="1">
    <location>
        <begin position="147"/>
        <end position="170"/>
    </location>
</feature>
<organism evidence="2 3">
    <name type="scientific">Croceicoccus naphthovorans</name>
    <dbReference type="NCBI Taxonomy" id="1348774"/>
    <lineage>
        <taxon>Bacteria</taxon>
        <taxon>Pseudomonadati</taxon>
        <taxon>Pseudomonadota</taxon>
        <taxon>Alphaproteobacteria</taxon>
        <taxon>Sphingomonadales</taxon>
        <taxon>Erythrobacteraceae</taxon>
        <taxon>Croceicoccus</taxon>
    </lineage>
</organism>
<comment type="function">
    <text evidence="1">Involved in the import of queuosine (Q) precursors, required for Q precursor salvage.</text>
</comment>
<keyword evidence="1" id="KW-0812">Transmembrane</keyword>
<dbReference type="GO" id="GO:0005886">
    <property type="term" value="C:plasma membrane"/>
    <property type="evidence" value="ECO:0007669"/>
    <property type="project" value="UniProtKB-SubCell"/>
</dbReference>
<reference evidence="2 3" key="1">
    <citation type="submission" date="2015-06" db="EMBL/GenBank/DDBJ databases">
        <authorList>
            <person name="Zeng Y."/>
            <person name="Huang Y."/>
        </authorList>
    </citation>
    <scope>NUCLEOTIDE SEQUENCE [LARGE SCALE GENOMIC DNA]</scope>
    <source>
        <strain evidence="2 3">PQ-2</strain>
    </source>
</reference>
<dbReference type="PANTHER" id="PTHR34300:SF2">
    <property type="entry name" value="QUEUOSINE PRECURSOR TRANSPORTER-RELATED"/>
    <property type="match status" value="1"/>
</dbReference>